<dbReference type="GO" id="GO:0006221">
    <property type="term" value="P:pyrimidine nucleotide biosynthetic process"/>
    <property type="evidence" value="ECO:0007669"/>
    <property type="project" value="InterPro"/>
</dbReference>
<keyword evidence="1" id="KW-0479">Metal-binding</keyword>
<dbReference type="GO" id="GO:0050660">
    <property type="term" value="F:flavin adenine dinucleotide binding"/>
    <property type="evidence" value="ECO:0007669"/>
    <property type="project" value="InterPro"/>
</dbReference>
<dbReference type="Pfam" id="PF00175">
    <property type="entry name" value="NAD_binding_1"/>
    <property type="match status" value="1"/>
</dbReference>
<dbReference type="FunCoup" id="A0A0M8K9Y8">
    <property type="interactions" value="281"/>
</dbReference>
<evidence type="ECO:0000313" key="4">
    <source>
        <dbReference type="Proteomes" id="UP000037784"/>
    </source>
</evidence>
<feature type="binding site" evidence="1">
    <location>
        <position position="236"/>
    </location>
    <ligand>
        <name>[2Fe-2S] cluster</name>
        <dbReference type="ChEBI" id="CHEBI:190135"/>
    </ligand>
</feature>
<dbReference type="PROSITE" id="PS51384">
    <property type="entry name" value="FAD_FR"/>
    <property type="match status" value="1"/>
</dbReference>
<dbReference type="GO" id="GO:0016491">
    <property type="term" value="F:oxidoreductase activity"/>
    <property type="evidence" value="ECO:0007669"/>
    <property type="project" value="InterPro"/>
</dbReference>
<organism evidence="3 4">
    <name type="scientific">Ardenticatena maritima</name>
    <dbReference type="NCBI Taxonomy" id="872965"/>
    <lineage>
        <taxon>Bacteria</taxon>
        <taxon>Bacillati</taxon>
        <taxon>Chloroflexota</taxon>
        <taxon>Ardenticatenia</taxon>
        <taxon>Ardenticatenales</taxon>
        <taxon>Ardenticatenaceae</taxon>
        <taxon>Ardenticatena</taxon>
    </lineage>
</organism>
<keyword evidence="1" id="KW-0001">2Fe-2S</keyword>
<comment type="cofactor">
    <cofactor evidence="1">
        <name>[2Fe-2S] cluster</name>
        <dbReference type="ChEBI" id="CHEBI:190135"/>
    </cofactor>
    <text evidence="1">Binds 1 [2Fe-2S] cluster per subunit.</text>
</comment>
<reference evidence="4" key="1">
    <citation type="submission" date="2015-08" db="EMBL/GenBank/DDBJ databases">
        <title>Draft Genome Sequence of a Heterotrophic Facultative Anaerobic Bacterium Ardenticatena maritima Strain 110S.</title>
        <authorList>
            <person name="Kawaichi S."/>
            <person name="Yoshida T."/>
            <person name="Sako Y."/>
            <person name="Nakamura R."/>
        </authorList>
    </citation>
    <scope>NUCLEOTIDE SEQUENCE [LARGE SCALE GENOMIC DNA]</scope>
    <source>
        <strain evidence="4">110S</strain>
    </source>
</reference>
<dbReference type="AlphaFoldDB" id="A0A0M8K9Y8"/>
<dbReference type="GO" id="GO:0051537">
    <property type="term" value="F:2 iron, 2 sulfur cluster binding"/>
    <property type="evidence" value="ECO:0007669"/>
    <property type="project" value="UniProtKB-KW"/>
</dbReference>
<proteinExistence type="predicted"/>
<dbReference type="STRING" id="872965.SE16_02740"/>
<feature type="binding site" evidence="1">
    <location>
        <position position="241"/>
    </location>
    <ligand>
        <name>[2Fe-2S] cluster</name>
        <dbReference type="ChEBI" id="CHEBI:190135"/>
    </ligand>
</feature>
<dbReference type="SUPFAM" id="SSF52343">
    <property type="entry name" value="Ferredoxin reductase-like, C-terminal NADP-linked domain"/>
    <property type="match status" value="1"/>
</dbReference>
<dbReference type="PANTHER" id="PTHR43513:SF3">
    <property type="entry name" value="DIHYDROOROTATE DEHYDROGENASE B (NAD(+)), ELECTRON TRANSFER SUBUNIT-RELATED"/>
    <property type="match status" value="1"/>
</dbReference>
<dbReference type="Proteomes" id="UP000037784">
    <property type="component" value="Unassembled WGS sequence"/>
</dbReference>
<keyword evidence="1" id="KW-0408">Iron</keyword>
<dbReference type="Gene3D" id="2.40.30.10">
    <property type="entry name" value="Translation factors"/>
    <property type="match status" value="1"/>
</dbReference>
<dbReference type="InterPro" id="IPR012165">
    <property type="entry name" value="Cyt_c3_hydrogenase_gsu"/>
</dbReference>
<dbReference type="InterPro" id="IPR017927">
    <property type="entry name" value="FAD-bd_FR_type"/>
</dbReference>
<dbReference type="RefSeq" id="WP_054493673.1">
    <property type="nucleotide sequence ID" value="NZ_BBZA01000199.1"/>
</dbReference>
<name>A0A0M8K9Y8_9CHLR</name>
<dbReference type="SUPFAM" id="SSF63380">
    <property type="entry name" value="Riboflavin synthase domain-like"/>
    <property type="match status" value="1"/>
</dbReference>
<evidence type="ECO:0000259" key="2">
    <source>
        <dbReference type="PROSITE" id="PS51384"/>
    </source>
</evidence>
<dbReference type="PIRSF" id="PIRSF006816">
    <property type="entry name" value="Cyc3_hyd_g"/>
    <property type="match status" value="1"/>
</dbReference>
<dbReference type="EMBL" id="BBZA01000199">
    <property type="protein sequence ID" value="GAP63891.1"/>
    <property type="molecule type" value="Genomic_DNA"/>
</dbReference>
<dbReference type="InParanoid" id="A0A0M8K9Y8"/>
<feature type="binding site" evidence="1">
    <location>
        <position position="244"/>
    </location>
    <ligand>
        <name>[2Fe-2S] cluster</name>
        <dbReference type="ChEBI" id="CHEBI:190135"/>
    </ligand>
</feature>
<dbReference type="InterPro" id="IPR001433">
    <property type="entry name" value="OxRdtase_FAD/NAD-bd"/>
</dbReference>
<evidence type="ECO:0000313" key="3">
    <source>
        <dbReference type="EMBL" id="GAP63891.1"/>
    </source>
</evidence>
<comment type="caution">
    <text evidence="3">The sequence shown here is derived from an EMBL/GenBank/DDBJ whole genome shotgun (WGS) entry which is preliminary data.</text>
</comment>
<dbReference type="InterPro" id="IPR050353">
    <property type="entry name" value="PyrK_electron_transfer"/>
</dbReference>
<gene>
    <name evidence="3" type="primary">pyrDII</name>
    <name evidence="3" type="ORF">ARMA_2314</name>
</gene>
<dbReference type="GO" id="GO:0046872">
    <property type="term" value="F:metal ion binding"/>
    <property type="evidence" value="ECO:0007669"/>
    <property type="project" value="UniProtKB-KW"/>
</dbReference>
<accession>A0A0M8K9Y8</accession>
<feature type="binding site" evidence="1">
    <location>
        <position position="252"/>
    </location>
    <ligand>
        <name>[2Fe-2S] cluster</name>
        <dbReference type="ChEBI" id="CHEBI:190135"/>
    </ligand>
</feature>
<dbReference type="PANTHER" id="PTHR43513">
    <property type="entry name" value="DIHYDROOROTATE DEHYDROGENASE B (NAD(+)), ELECTRON TRANSFER SUBUNIT"/>
    <property type="match status" value="1"/>
</dbReference>
<evidence type="ECO:0000256" key="1">
    <source>
        <dbReference type="PIRSR" id="PIRSR006816-2"/>
    </source>
</evidence>
<feature type="domain" description="FAD-binding FR-type" evidence="2">
    <location>
        <begin position="25"/>
        <end position="115"/>
    </location>
</feature>
<keyword evidence="1" id="KW-0411">Iron-sulfur</keyword>
<dbReference type="Gene3D" id="3.40.50.80">
    <property type="entry name" value="Nucleotide-binding domain of ferredoxin-NADP reductase (FNR) module"/>
    <property type="match status" value="1"/>
</dbReference>
<keyword evidence="4" id="KW-1185">Reference proteome</keyword>
<protein>
    <submittedName>
        <fullName evidence="3">Dihydroorotate dehydrogenase electron transfer subunit</fullName>
    </submittedName>
</protein>
<sequence>MKNTSALPPTFCLPAALRPAGPFGQLPRPVRIRDVQTENYRIRTFILDTALPHAQPGQFVMVWLPGHEEAPFSLAYHHPLTLTIAAVGPFTHALHRLQPGDTLWVRGPYGRGFTLENGARPLLVGGGYGVAPLAFLAETLLAQGQQPHAFIGARTAYDVIGVARFEALGVPVTITTEDGSRGRRGLVTEAVAETLAAGEGDAIYGVGPHGMLHALAALAQAEHVPAQLSWEAYMGCAIGLCGMCEHDGTLLCVEGPVRRIPPA</sequence>
<dbReference type="InterPro" id="IPR017938">
    <property type="entry name" value="Riboflavin_synthase-like_b-brl"/>
</dbReference>
<dbReference type="OrthoDB" id="9796486at2"/>
<dbReference type="InterPro" id="IPR039261">
    <property type="entry name" value="FNR_nucleotide-bd"/>
</dbReference>